<evidence type="ECO:0000313" key="3">
    <source>
        <dbReference type="EMBL" id="MDG4946478.1"/>
    </source>
</evidence>
<feature type="signal peptide" evidence="1">
    <location>
        <begin position="1"/>
        <end position="19"/>
    </location>
</feature>
<feature type="chain" id="PRO_5040911479" evidence="1">
    <location>
        <begin position="20"/>
        <end position="142"/>
    </location>
</feature>
<dbReference type="AlphaFoldDB" id="A0A9X4MX23"/>
<keyword evidence="4" id="KW-1185">Reference proteome</keyword>
<dbReference type="Proteomes" id="UP001152599">
    <property type="component" value="Unassembled WGS sequence"/>
</dbReference>
<comment type="caution">
    <text evidence="3">The sequence shown here is derived from an EMBL/GenBank/DDBJ whole genome shotgun (WGS) entry which is preliminary data.</text>
</comment>
<sequence length="142" mass="15897">MKNHVLAFLFLCLGSFMFAQSPVGVWKTIDDETGKAKSHVQIYEQNGDLYGKVIKILTPGKENAVCTGCSGEKKNKPINGLVILEKVKKVGKNKWDNGTILDPNKGKTYSVSIELQDANKLKLRGYMGFSLLGRTQYWERVK</sequence>
<proteinExistence type="predicted"/>
<feature type="domain" description="DUF2147" evidence="2">
    <location>
        <begin position="24"/>
        <end position="140"/>
    </location>
</feature>
<dbReference type="Gene3D" id="2.40.128.520">
    <property type="match status" value="1"/>
</dbReference>
<dbReference type="Pfam" id="PF09917">
    <property type="entry name" value="DUF2147"/>
    <property type="match status" value="1"/>
</dbReference>
<reference evidence="3" key="1">
    <citation type="submission" date="2022-07" db="EMBL/GenBank/DDBJ databases">
        <title>Description and genome-wide analysis of Profundicola chukchiensis gen. nov., sp. nov., marine bacteria isolated from bottom sediments of the Chukchi Sea.</title>
        <authorList>
            <person name="Romanenko L."/>
            <person name="Otstavnykh N."/>
            <person name="Kurilenko V."/>
            <person name="Eremeev V."/>
            <person name="Velansky P."/>
            <person name="Mikhailov V."/>
            <person name="Isaeva M."/>
        </authorList>
    </citation>
    <scope>NUCLEOTIDE SEQUENCE</scope>
    <source>
        <strain evidence="3">KMM 9713</strain>
    </source>
</reference>
<gene>
    <name evidence="3" type="ORF">NMK71_08635</name>
</gene>
<name>A0A9X4MX23_9FLAO</name>
<evidence type="ECO:0000313" key="4">
    <source>
        <dbReference type="Proteomes" id="UP001152599"/>
    </source>
</evidence>
<dbReference type="PANTHER" id="PTHR36919:SF3">
    <property type="entry name" value="BLL5882 PROTEIN"/>
    <property type="match status" value="1"/>
</dbReference>
<keyword evidence="1" id="KW-0732">Signal</keyword>
<protein>
    <submittedName>
        <fullName evidence="3">DUF2147 domain-containing protein</fullName>
    </submittedName>
</protein>
<organism evidence="3 4">
    <name type="scientific">Profundicola chukchiensis</name>
    <dbReference type="NCBI Taxonomy" id="2961959"/>
    <lineage>
        <taxon>Bacteria</taxon>
        <taxon>Pseudomonadati</taxon>
        <taxon>Bacteroidota</taxon>
        <taxon>Flavobacteriia</taxon>
        <taxon>Flavobacteriales</taxon>
        <taxon>Weeksellaceae</taxon>
        <taxon>Profundicola</taxon>
    </lineage>
</organism>
<dbReference type="PANTHER" id="PTHR36919">
    <property type="entry name" value="BLR1215 PROTEIN"/>
    <property type="match status" value="1"/>
</dbReference>
<evidence type="ECO:0000259" key="2">
    <source>
        <dbReference type="Pfam" id="PF09917"/>
    </source>
</evidence>
<dbReference type="InterPro" id="IPR019223">
    <property type="entry name" value="DUF2147"/>
</dbReference>
<accession>A0A9X4MX23</accession>
<dbReference type="EMBL" id="JANCMU010000004">
    <property type="protein sequence ID" value="MDG4946478.1"/>
    <property type="molecule type" value="Genomic_DNA"/>
</dbReference>
<evidence type="ECO:0000256" key="1">
    <source>
        <dbReference type="SAM" id="SignalP"/>
    </source>
</evidence>
<dbReference type="RefSeq" id="WP_304417395.1">
    <property type="nucleotide sequence ID" value="NZ_JANAIE010000005.1"/>
</dbReference>